<dbReference type="Proteomes" id="UP001266305">
    <property type="component" value="Unassembled WGS sequence"/>
</dbReference>
<evidence type="ECO:0000313" key="3">
    <source>
        <dbReference type="Proteomes" id="UP001266305"/>
    </source>
</evidence>
<dbReference type="InterPro" id="IPR050843">
    <property type="entry name" value="Glycosyl_Hydrlase_38"/>
</dbReference>
<dbReference type="InterPro" id="IPR027291">
    <property type="entry name" value="Glyco_hydro_38_N_sf"/>
</dbReference>
<dbReference type="SUPFAM" id="SSF88713">
    <property type="entry name" value="Glycoside hydrolase/deacetylase"/>
    <property type="match status" value="1"/>
</dbReference>
<accession>A0ABQ9W1E0</accession>
<feature type="domain" description="Glycoside hydrolase family 38 N-terminal" evidence="1">
    <location>
        <begin position="3"/>
        <end position="65"/>
    </location>
</feature>
<protein>
    <submittedName>
        <fullName evidence="2">Epididymis-specific alpha-mannosidase</fullName>
    </submittedName>
</protein>
<gene>
    <name evidence="2" type="primary">MAN2B2_4</name>
    <name evidence="2" type="ORF">P7K49_006079</name>
</gene>
<feature type="non-terminal residue" evidence="2">
    <location>
        <position position="1"/>
    </location>
</feature>
<comment type="caution">
    <text evidence="2">The sequence shown here is derived from an EMBL/GenBank/DDBJ whole genome shotgun (WGS) entry which is preliminary data.</text>
</comment>
<dbReference type="Gene3D" id="3.20.110.10">
    <property type="entry name" value="Glycoside hydrolase 38, N terminal domain"/>
    <property type="match status" value="1"/>
</dbReference>
<dbReference type="InterPro" id="IPR011330">
    <property type="entry name" value="Glyco_hydro/deAcase_b/a-brl"/>
</dbReference>
<dbReference type="PANTHER" id="PTHR11607">
    <property type="entry name" value="ALPHA-MANNOSIDASE"/>
    <property type="match status" value="1"/>
</dbReference>
<proteinExistence type="predicted"/>
<organism evidence="2 3">
    <name type="scientific">Saguinus oedipus</name>
    <name type="common">Cotton-top tamarin</name>
    <name type="synonym">Oedipomidas oedipus</name>
    <dbReference type="NCBI Taxonomy" id="9490"/>
    <lineage>
        <taxon>Eukaryota</taxon>
        <taxon>Metazoa</taxon>
        <taxon>Chordata</taxon>
        <taxon>Craniata</taxon>
        <taxon>Vertebrata</taxon>
        <taxon>Euteleostomi</taxon>
        <taxon>Mammalia</taxon>
        <taxon>Eutheria</taxon>
        <taxon>Euarchontoglires</taxon>
        <taxon>Primates</taxon>
        <taxon>Haplorrhini</taxon>
        <taxon>Platyrrhini</taxon>
        <taxon>Cebidae</taxon>
        <taxon>Callitrichinae</taxon>
        <taxon>Saguinus</taxon>
    </lineage>
</organism>
<reference evidence="2 3" key="1">
    <citation type="submission" date="2023-05" db="EMBL/GenBank/DDBJ databases">
        <title>B98-5 Cell Line De Novo Hybrid Assembly: An Optical Mapping Approach.</title>
        <authorList>
            <person name="Kananen K."/>
            <person name="Auerbach J.A."/>
            <person name="Kautto E."/>
            <person name="Blachly J.S."/>
        </authorList>
    </citation>
    <scope>NUCLEOTIDE SEQUENCE [LARGE SCALE GENOMIC DNA]</scope>
    <source>
        <strain evidence="2">B95-8</strain>
        <tissue evidence="2">Cell line</tissue>
    </source>
</reference>
<dbReference type="EMBL" id="JASSZA010000003">
    <property type="protein sequence ID" value="KAK2115453.1"/>
    <property type="molecule type" value="Genomic_DNA"/>
</dbReference>
<evidence type="ECO:0000259" key="1">
    <source>
        <dbReference type="Pfam" id="PF01074"/>
    </source>
</evidence>
<dbReference type="Pfam" id="PF01074">
    <property type="entry name" value="Glyco_hydro_38N"/>
    <property type="match status" value="1"/>
</dbReference>
<keyword evidence="3" id="KW-1185">Reference proteome</keyword>
<dbReference type="InterPro" id="IPR000602">
    <property type="entry name" value="Glyco_hydro_38_N"/>
</dbReference>
<sequence>GCDKQFFNASVQFANMDPLLDHINSHAAELGVSVQYATLSDYFHALHAVNVTWHVRDHHDFLPYSTELGWPPAAQPES</sequence>
<dbReference type="PANTHER" id="PTHR11607:SF28">
    <property type="entry name" value="EPIDIDYMIS-SPECIFIC ALPHA-MANNOSIDASE"/>
    <property type="match status" value="1"/>
</dbReference>
<name>A0ABQ9W1E0_SAGOE</name>
<evidence type="ECO:0000313" key="2">
    <source>
        <dbReference type="EMBL" id="KAK2115453.1"/>
    </source>
</evidence>